<accession>A0AAD8LHV5</accession>
<gene>
    <name evidence="1" type="ORF">QVD17_06937</name>
</gene>
<name>A0AAD8LHV5_TARER</name>
<keyword evidence="2" id="KW-1185">Reference proteome</keyword>
<proteinExistence type="predicted"/>
<protein>
    <submittedName>
        <fullName evidence="1">Uncharacterized protein</fullName>
    </submittedName>
</protein>
<organism evidence="1 2">
    <name type="scientific">Tagetes erecta</name>
    <name type="common">African marigold</name>
    <dbReference type="NCBI Taxonomy" id="13708"/>
    <lineage>
        <taxon>Eukaryota</taxon>
        <taxon>Viridiplantae</taxon>
        <taxon>Streptophyta</taxon>
        <taxon>Embryophyta</taxon>
        <taxon>Tracheophyta</taxon>
        <taxon>Spermatophyta</taxon>
        <taxon>Magnoliopsida</taxon>
        <taxon>eudicotyledons</taxon>
        <taxon>Gunneridae</taxon>
        <taxon>Pentapetalae</taxon>
        <taxon>asterids</taxon>
        <taxon>campanulids</taxon>
        <taxon>Asterales</taxon>
        <taxon>Asteraceae</taxon>
        <taxon>Asteroideae</taxon>
        <taxon>Heliantheae alliance</taxon>
        <taxon>Tageteae</taxon>
        <taxon>Tagetes</taxon>
    </lineage>
</organism>
<reference evidence="1" key="1">
    <citation type="journal article" date="2023" name="bioRxiv">
        <title>Improved chromosome-level genome assembly for marigold (Tagetes erecta).</title>
        <authorList>
            <person name="Jiang F."/>
            <person name="Yuan L."/>
            <person name="Wang S."/>
            <person name="Wang H."/>
            <person name="Xu D."/>
            <person name="Wang A."/>
            <person name="Fan W."/>
        </authorList>
    </citation>
    <scope>NUCLEOTIDE SEQUENCE</scope>
    <source>
        <strain evidence="1">WSJ</strain>
        <tissue evidence="1">Leaf</tissue>
    </source>
</reference>
<comment type="caution">
    <text evidence="1">The sequence shown here is derived from an EMBL/GenBank/DDBJ whole genome shotgun (WGS) entry which is preliminary data.</text>
</comment>
<sequence length="191" mass="21277">MRPPPFPVHVSNPHLGGLLHSSHLHRSLISSSSITHLIFNAHQDNHRSLISSSSLAKTTVTTFYSLHLARFHDCGYQEAINSSNSPDDGANPLIVSPLGFSGFRYHTPPSLLPHKCIRSKQGRIKIQVSIGFPAWNKTFVSNLDFRQPFSFFCLYVTKEIKAICNWAYKVAANGSVIEVEAMSIWTTKKSS</sequence>
<dbReference type="Proteomes" id="UP001229421">
    <property type="component" value="Unassembled WGS sequence"/>
</dbReference>
<evidence type="ECO:0000313" key="2">
    <source>
        <dbReference type="Proteomes" id="UP001229421"/>
    </source>
</evidence>
<dbReference type="AlphaFoldDB" id="A0AAD8LHV5"/>
<dbReference type="EMBL" id="JAUHHV010000001">
    <property type="protein sequence ID" value="KAK1441099.1"/>
    <property type="molecule type" value="Genomic_DNA"/>
</dbReference>
<evidence type="ECO:0000313" key="1">
    <source>
        <dbReference type="EMBL" id="KAK1441099.1"/>
    </source>
</evidence>